<sequence length="635" mass="71206">MMASSAAADTSAVPSDPSTASTPISKDVWQIKRESCAKLRAFEAQRSAQIDKFQARDRAYWRQFQEEIRHGGDENARLLRFFTLRLQADLTYADALRQTRAVLDAPMTQGTTDTNGLTHSEQLNVQSSVSKALYAVGEVQQQLAEKLVQLTTVVKREVTSKPLEEMTATFKEKVATMLAEGEKLDAMLFQSQKNVLTSFAKFDELCNQMESEKENVTGLERVDSTARRQDLWLAEMNYCINVQKLQYCRVEYVTGMSALFQQYKTMEVWRASVIQTALDTYIRKQKLTYSEMAGAMTEPLVVTQLGTVAGLDGILQRRGSIQDEIWYKVCEGYRKMYVSCYVLGAHSDSRFLFFFTAAALSASEDTDAKLFSTLRSPIVSPLLVRCGFLKNQVSGSLFTSWKEILCAITQDGCLHLLDLKVNTNRSILESTEAMLMAIATNEQNTDVISQSVYLTNCRIEILGKSTTPSFEITEVSPPSGLLSSMLRVGVSRKLTFQCPDQSDLIDWVVAAKRFISAGSSMAFLHDGHVHHISLRNLLAVETFVNQEAMGLLDGLITGFARKSKFGRSHSLRPLTSKRANRRFYKGNGCRNEGTHAKRGRYVVDQDKLLQLEVPDLTGFKLKAYVSPLTPNRRPQ</sequence>
<evidence type="ECO:0000256" key="1">
    <source>
        <dbReference type="ARBA" id="ARBA00004173"/>
    </source>
</evidence>
<keyword evidence="10" id="KW-1185">Reference proteome</keyword>
<evidence type="ECO:0000256" key="6">
    <source>
        <dbReference type="ARBA" id="ARBA00023274"/>
    </source>
</evidence>
<keyword evidence="5" id="KW-0496">Mitochondrion</keyword>
<dbReference type="Proteomes" id="UP000282087">
    <property type="component" value="Unassembled WGS sequence"/>
</dbReference>
<evidence type="ECO:0000313" key="10">
    <source>
        <dbReference type="Proteomes" id="UP000282087"/>
    </source>
</evidence>
<comment type="subcellular location">
    <subcellularLocation>
        <location evidence="1">Mitochondrion</location>
    </subcellularLocation>
</comment>
<dbReference type="Pfam" id="PF09809">
    <property type="entry name" value="MRP-L27"/>
    <property type="match status" value="1"/>
</dbReference>
<dbReference type="GO" id="GO:0003735">
    <property type="term" value="F:structural constituent of ribosome"/>
    <property type="evidence" value="ECO:0007669"/>
    <property type="project" value="InterPro"/>
</dbReference>
<evidence type="ECO:0000256" key="2">
    <source>
        <dbReference type="ARBA" id="ARBA00010152"/>
    </source>
</evidence>
<dbReference type="InterPro" id="IPR027267">
    <property type="entry name" value="AH/BAR_dom_sf"/>
</dbReference>
<keyword evidence="6" id="KW-0687">Ribonucleoprotein</keyword>
<feature type="domain" description="PH" evidence="8">
    <location>
        <begin position="382"/>
        <end position="516"/>
    </location>
</feature>
<dbReference type="PROSITE" id="PS50003">
    <property type="entry name" value="PH_DOMAIN"/>
    <property type="match status" value="1"/>
</dbReference>
<protein>
    <recommendedName>
        <fullName evidence="8">PH domain-containing protein</fullName>
    </recommendedName>
</protein>
<dbReference type="Gene3D" id="1.20.1270.60">
    <property type="entry name" value="Arfaptin homology (AH) domain/BAR domain"/>
    <property type="match status" value="1"/>
</dbReference>
<evidence type="ECO:0000313" key="9">
    <source>
        <dbReference type="EMBL" id="RMX65044.1"/>
    </source>
</evidence>
<gene>
    <name evidence="9" type="ORF">DD238_003273</name>
</gene>
<proteinExistence type="inferred from homology"/>
<dbReference type="EMBL" id="QLLG01000269">
    <property type="protein sequence ID" value="RMX65044.1"/>
    <property type="molecule type" value="Genomic_DNA"/>
</dbReference>
<evidence type="ECO:0000256" key="7">
    <source>
        <dbReference type="SAM" id="MobiDB-lite"/>
    </source>
</evidence>
<accession>A0A3M6VE92</accession>
<comment type="similarity">
    <text evidence="2">Belongs to the mitochondrion-specific ribosomal protein mL41 family.</text>
</comment>
<evidence type="ECO:0000256" key="4">
    <source>
        <dbReference type="ARBA" id="ARBA00022980"/>
    </source>
</evidence>
<dbReference type="AlphaFoldDB" id="A0A3M6VE92"/>
<feature type="compositionally biased region" description="Low complexity" evidence="7">
    <location>
        <begin position="1"/>
        <end position="18"/>
    </location>
</feature>
<dbReference type="GO" id="GO:0005762">
    <property type="term" value="C:mitochondrial large ribosomal subunit"/>
    <property type="evidence" value="ECO:0007669"/>
    <property type="project" value="InterPro"/>
</dbReference>
<dbReference type="VEuPathDB" id="FungiDB:DD237_002035"/>
<keyword evidence="4" id="KW-0689">Ribosomal protein</keyword>
<keyword evidence="3" id="KW-0809">Transit peptide</keyword>
<name>A0A3M6VE92_9STRA</name>
<evidence type="ECO:0000259" key="8">
    <source>
        <dbReference type="PROSITE" id="PS50003"/>
    </source>
</evidence>
<dbReference type="SUPFAM" id="SSF103657">
    <property type="entry name" value="BAR/IMD domain-like"/>
    <property type="match status" value="1"/>
</dbReference>
<dbReference type="InterPro" id="IPR019189">
    <property type="entry name" value="Ribosomal_mL41"/>
</dbReference>
<evidence type="ECO:0000256" key="3">
    <source>
        <dbReference type="ARBA" id="ARBA00022946"/>
    </source>
</evidence>
<dbReference type="InterPro" id="IPR001849">
    <property type="entry name" value="PH_domain"/>
</dbReference>
<dbReference type="GO" id="GO:0006412">
    <property type="term" value="P:translation"/>
    <property type="evidence" value="ECO:0007669"/>
    <property type="project" value="TreeGrafter"/>
</dbReference>
<dbReference type="SMART" id="SM00233">
    <property type="entry name" value="PH"/>
    <property type="match status" value="1"/>
</dbReference>
<comment type="caution">
    <text evidence="9">The sequence shown here is derived from an EMBL/GenBank/DDBJ whole genome shotgun (WGS) entry which is preliminary data.</text>
</comment>
<dbReference type="PANTHER" id="PTHR21338:SF0">
    <property type="entry name" value="LARGE RIBOSOMAL SUBUNIT PROTEIN ML41"/>
    <property type="match status" value="1"/>
</dbReference>
<evidence type="ECO:0000256" key="5">
    <source>
        <dbReference type="ARBA" id="ARBA00023128"/>
    </source>
</evidence>
<organism evidence="9 10">
    <name type="scientific">Peronospora effusa</name>
    <dbReference type="NCBI Taxonomy" id="542832"/>
    <lineage>
        <taxon>Eukaryota</taxon>
        <taxon>Sar</taxon>
        <taxon>Stramenopiles</taxon>
        <taxon>Oomycota</taxon>
        <taxon>Peronosporomycetes</taxon>
        <taxon>Peronosporales</taxon>
        <taxon>Peronosporaceae</taxon>
        <taxon>Peronospora</taxon>
    </lineage>
</organism>
<dbReference type="SUPFAM" id="SSF50729">
    <property type="entry name" value="PH domain-like"/>
    <property type="match status" value="1"/>
</dbReference>
<reference evidence="9 10" key="1">
    <citation type="submission" date="2018-06" db="EMBL/GenBank/DDBJ databases">
        <title>Comparative genomics of downy mildews reveals potential adaptations to biotrophy.</title>
        <authorList>
            <person name="Fletcher K."/>
            <person name="Klosterman S.J."/>
            <person name="Derevnina L."/>
            <person name="Martin F."/>
            <person name="Koike S."/>
            <person name="Reyes Chin-Wo S."/>
            <person name="Mou B."/>
            <person name="Michelmore R."/>
        </authorList>
    </citation>
    <scope>NUCLEOTIDE SEQUENCE [LARGE SCALE GENOMIC DNA]</scope>
    <source>
        <strain evidence="9 10">R14</strain>
    </source>
</reference>
<feature type="region of interest" description="Disordered" evidence="7">
    <location>
        <begin position="1"/>
        <end position="25"/>
    </location>
</feature>
<dbReference type="VEuPathDB" id="FungiDB:DD237_002034"/>
<dbReference type="STRING" id="542832.A0A3M6VE92"/>
<dbReference type="PANTHER" id="PTHR21338">
    <property type="entry name" value="MITOCHONDRIAL RIBOSOMAL PROTEIN L41"/>
    <property type="match status" value="1"/>
</dbReference>